<dbReference type="GeneID" id="71985114"/>
<organism evidence="1 2">
    <name type="scientific">Passalora fulva</name>
    <name type="common">Tomato leaf mold</name>
    <name type="synonym">Cladosporium fulvum</name>
    <dbReference type="NCBI Taxonomy" id="5499"/>
    <lineage>
        <taxon>Eukaryota</taxon>
        <taxon>Fungi</taxon>
        <taxon>Dikarya</taxon>
        <taxon>Ascomycota</taxon>
        <taxon>Pezizomycotina</taxon>
        <taxon>Dothideomycetes</taxon>
        <taxon>Dothideomycetidae</taxon>
        <taxon>Mycosphaerellales</taxon>
        <taxon>Mycosphaerellaceae</taxon>
        <taxon>Fulvia</taxon>
    </lineage>
</organism>
<dbReference type="RefSeq" id="XP_047761458.1">
    <property type="nucleotide sequence ID" value="XM_047904384.1"/>
</dbReference>
<accession>A0A9Q8LGM6</accession>
<dbReference type="EMBL" id="CP090166">
    <property type="protein sequence ID" value="UJO17092.1"/>
    <property type="molecule type" value="Genomic_DNA"/>
</dbReference>
<evidence type="ECO:0000313" key="2">
    <source>
        <dbReference type="Proteomes" id="UP000756132"/>
    </source>
</evidence>
<reference evidence="1" key="1">
    <citation type="submission" date="2021-12" db="EMBL/GenBank/DDBJ databases">
        <authorList>
            <person name="Zaccaron A."/>
            <person name="Stergiopoulos I."/>
        </authorList>
    </citation>
    <scope>NUCLEOTIDE SEQUENCE</scope>
    <source>
        <strain evidence="1">Race5_Kim</strain>
    </source>
</reference>
<sequence length="286" mass="32705">MSATLHPIPSDQDLVLAYSCTHCESIRAPEVQRLKTEAEYVHTTSSGCIITRSDFYEGWTGTEHGYVQLTTPCSKESCQALTLAEHEEQLYATIKTSRMSFQNTVFNYVNCGIRYHKKPLTLRAKTADETHLAIVHHTYGIETRYWYDDPFLQPFLDFHETLQVFEERVRDGIPCEEDVATALRYLNTFRAIAMKIKPIIETLKEGVKTLATLESYGHAEHFHTIVPGRLHHLKVFDKVAETAVQKFVAEQVIFDRWAARIDEMGELYTGNTPLPTFRTSVACPLE</sequence>
<dbReference type="KEGG" id="ffu:CLAFUR5_05236"/>
<proteinExistence type="predicted"/>
<gene>
    <name evidence="1" type="ORF">CLAFUR5_05236</name>
</gene>
<dbReference type="Proteomes" id="UP000756132">
    <property type="component" value="Chromosome 4"/>
</dbReference>
<dbReference type="AlphaFoldDB" id="A0A9Q8LGM6"/>
<evidence type="ECO:0000313" key="1">
    <source>
        <dbReference type="EMBL" id="UJO17092.1"/>
    </source>
</evidence>
<name>A0A9Q8LGM6_PASFU</name>
<reference evidence="1" key="2">
    <citation type="journal article" date="2022" name="Microb. Genom.">
        <title>A chromosome-scale genome assembly of the tomato pathogen Cladosporium fulvum reveals a compartmentalized genome architecture and the presence of a dispensable chromosome.</title>
        <authorList>
            <person name="Zaccaron A.Z."/>
            <person name="Chen L.H."/>
            <person name="Samaras A."/>
            <person name="Stergiopoulos I."/>
        </authorList>
    </citation>
    <scope>NUCLEOTIDE SEQUENCE</scope>
    <source>
        <strain evidence="1">Race5_Kim</strain>
    </source>
</reference>
<protein>
    <submittedName>
        <fullName evidence="1">Uncharacterized protein</fullName>
    </submittedName>
</protein>
<keyword evidence="2" id="KW-1185">Reference proteome</keyword>